<reference evidence="1" key="1">
    <citation type="submission" date="2015-07" db="EMBL/GenBank/DDBJ databases">
        <title>MeaNS - Measles Nucleotide Surveillance Program.</title>
        <authorList>
            <person name="Tran T."/>
            <person name="Druce J."/>
        </authorList>
    </citation>
    <scope>NUCLEOTIDE SEQUENCE</scope>
    <source>
        <strain evidence="1">UCB-OBI-ISO-001</strain>
        <tissue evidence="1">Gonad</tissue>
    </source>
</reference>
<gene>
    <name evidence="1" type="ORF">OCBIM_22011391mg</name>
</gene>
<protein>
    <submittedName>
        <fullName evidence="1">Uncharacterized protein</fullName>
    </submittedName>
</protein>
<name>A0A0L8HM59_OCTBM</name>
<evidence type="ECO:0000313" key="1">
    <source>
        <dbReference type="EMBL" id="KOF90321.1"/>
    </source>
</evidence>
<accession>A0A0L8HM59</accession>
<sequence length="98" mass="11240">MCICNGTTGVYRRAYSCMKIECVGGIINVLQQYCRDNAGNCLHVGNVQFGVHNNFCVRFICLIKNNIPRVFVHLELVCRLKHIYGSWRKYVTDGLKHC</sequence>
<dbReference type="EMBL" id="KQ417791">
    <property type="protein sequence ID" value="KOF90320.1"/>
    <property type="molecule type" value="Genomic_DNA"/>
</dbReference>
<dbReference type="AlphaFoldDB" id="A0A0L8HM59"/>
<proteinExistence type="predicted"/>
<dbReference type="EMBL" id="KQ417791">
    <property type="protein sequence ID" value="KOF90321.1"/>
    <property type="molecule type" value="Genomic_DNA"/>
</dbReference>
<organism evidence="1">
    <name type="scientific">Octopus bimaculoides</name>
    <name type="common">California two-spotted octopus</name>
    <dbReference type="NCBI Taxonomy" id="37653"/>
    <lineage>
        <taxon>Eukaryota</taxon>
        <taxon>Metazoa</taxon>
        <taxon>Spiralia</taxon>
        <taxon>Lophotrochozoa</taxon>
        <taxon>Mollusca</taxon>
        <taxon>Cephalopoda</taxon>
        <taxon>Coleoidea</taxon>
        <taxon>Octopodiformes</taxon>
        <taxon>Octopoda</taxon>
        <taxon>Incirrata</taxon>
        <taxon>Octopodidae</taxon>
        <taxon>Octopus</taxon>
    </lineage>
</organism>